<accession>A0A848LC81</accession>
<dbReference type="PANTHER" id="PTHR46637:SF1">
    <property type="entry name" value="BLL5188 PROTEIN"/>
    <property type="match status" value="1"/>
</dbReference>
<dbReference type="InterPro" id="IPR052909">
    <property type="entry name" value="Transposase_6_like"/>
</dbReference>
<dbReference type="NCBIfam" id="NF033580">
    <property type="entry name" value="transpos_IS5_3"/>
    <property type="match status" value="1"/>
</dbReference>
<name>A0A848LC81_9BACT</name>
<dbReference type="Pfam" id="PF13340">
    <property type="entry name" value="DUF4096"/>
    <property type="match status" value="1"/>
</dbReference>
<dbReference type="PANTHER" id="PTHR46637">
    <property type="entry name" value="TIS1421-TRANSPOSASE PROTEIN A"/>
    <property type="match status" value="1"/>
</dbReference>
<evidence type="ECO:0000259" key="2">
    <source>
        <dbReference type="Pfam" id="PF13340"/>
    </source>
</evidence>
<dbReference type="EMBL" id="JABBJJ010000009">
    <property type="protein sequence ID" value="NMO13891.1"/>
    <property type="molecule type" value="Genomic_DNA"/>
</dbReference>
<sequence>MMRYELNERQWRALEPLLPHQGRGGAWKDHRTILKGILWRLHTGAPWRDLPSRYGPWQTVYSRFVRWRKDGTWLRPMRTLQTQLTRRDELDQEVLFVDSSVECGSRAAAGGGKKAAQASPETMPWAAPEGASPPSST</sequence>
<proteinExistence type="predicted"/>
<protein>
    <submittedName>
        <fullName evidence="3">IS5 family transposase</fullName>
    </submittedName>
</protein>
<evidence type="ECO:0000313" key="3">
    <source>
        <dbReference type="EMBL" id="NMO13891.1"/>
    </source>
</evidence>
<dbReference type="Proteomes" id="UP000518300">
    <property type="component" value="Unassembled WGS sequence"/>
</dbReference>
<feature type="domain" description="Insertion element IS402-like" evidence="2">
    <location>
        <begin position="6"/>
        <end position="75"/>
    </location>
</feature>
<keyword evidence="4" id="KW-1185">Reference proteome</keyword>
<reference evidence="3 4" key="1">
    <citation type="submission" date="2020-04" db="EMBL/GenBank/DDBJ databases">
        <title>Draft genome of Pyxidicoccus fallax type strain.</title>
        <authorList>
            <person name="Whitworth D.E."/>
        </authorList>
    </citation>
    <scope>NUCLEOTIDE SEQUENCE [LARGE SCALE GENOMIC DNA]</scope>
    <source>
        <strain evidence="3 4">DSM 14698</strain>
    </source>
</reference>
<dbReference type="AlphaFoldDB" id="A0A848LC81"/>
<evidence type="ECO:0000256" key="1">
    <source>
        <dbReference type="SAM" id="MobiDB-lite"/>
    </source>
</evidence>
<feature type="region of interest" description="Disordered" evidence="1">
    <location>
        <begin position="105"/>
        <end position="137"/>
    </location>
</feature>
<dbReference type="InterPro" id="IPR025161">
    <property type="entry name" value="IS402-like_dom"/>
</dbReference>
<gene>
    <name evidence="3" type="ORF">HG543_03310</name>
</gene>
<organism evidence="3 4">
    <name type="scientific">Pyxidicoccus fallax</name>
    <dbReference type="NCBI Taxonomy" id="394095"/>
    <lineage>
        <taxon>Bacteria</taxon>
        <taxon>Pseudomonadati</taxon>
        <taxon>Myxococcota</taxon>
        <taxon>Myxococcia</taxon>
        <taxon>Myxococcales</taxon>
        <taxon>Cystobacterineae</taxon>
        <taxon>Myxococcaceae</taxon>
        <taxon>Pyxidicoccus</taxon>
    </lineage>
</organism>
<evidence type="ECO:0000313" key="4">
    <source>
        <dbReference type="Proteomes" id="UP000518300"/>
    </source>
</evidence>
<comment type="caution">
    <text evidence="3">The sequence shown here is derived from an EMBL/GenBank/DDBJ whole genome shotgun (WGS) entry which is preliminary data.</text>
</comment>